<feature type="region of interest" description="Disordered" evidence="1">
    <location>
        <begin position="39"/>
        <end position="83"/>
    </location>
</feature>
<accession>A0A4C1V842</accession>
<keyword evidence="3" id="KW-1185">Reference proteome</keyword>
<evidence type="ECO:0000256" key="1">
    <source>
        <dbReference type="SAM" id="MobiDB-lite"/>
    </source>
</evidence>
<proteinExistence type="predicted"/>
<dbReference type="AlphaFoldDB" id="A0A4C1V842"/>
<name>A0A4C1V842_EUMVA</name>
<dbReference type="EMBL" id="BGZK01000298">
    <property type="protein sequence ID" value="GBP35038.1"/>
    <property type="molecule type" value="Genomic_DNA"/>
</dbReference>
<protein>
    <submittedName>
        <fullName evidence="2">Uncharacterized protein</fullName>
    </submittedName>
</protein>
<evidence type="ECO:0000313" key="2">
    <source>
        <dbReference type="EMBL" id="GBP35038.1"/>
    </source>
</evidence>
<reference evidence="2 3" key="1">
    <citation type="journal article" date="2019" name="Commun. Biol.">
        <title>The bagworm genome reveals a unique fibroin gene that provides high tensile strength.</title>
        <authorList>
            <person name="Kono N."/>
            <person name="Nakamura H."/>
            <person name="Ohtoshi R."/>
            <person name="Tomita M."/>
            <person name="Numata K."/>
            <person name="Arakawa K."/>
        </authorList>
    </citation>
    <scope>NUCLEOTIDE SEQUENCE [LARGE SCALE GENOMIC DNA]</scope>
</reference>
<comment type="caution">
    <text evidence="2">The sequence shown here is derived from an EMBL/GenBank/DDBJ whole genome shotgun (WGS) entry which is preliminary data.</text>
</comment>
<feature type="compositionally biased region" description="Low complexity" evidence="1">
    <location>
        <begin position="54"/>
        <end position="63"/>
    </location>
</feature>
<evidence type="ECO:0000313" key="3">
    <source>
        <dbReference type="Proteomes" id="UP000299102"/>
    </source>
</evidence>
<sequence>MRVMPMLEQPLDPFTTELLRSSCTAICICMVPAPAVKSAAPARGAGPAQPPARPSAARLDAPAAPAPPLGPHCTMHTAGYVPT</sequence>
<dbReference type="Proteomes" id="UP000299102">
    <property type="component" value="Unassembled WGS sequence"/>
</dbReference>
<gene>
    <name evidence="2" type="ORF">EVAR_75241_1</name>
</gene>
<organism evidence="2 3">
    <name type="scientific">Eumeta variegata</name>
    <name type="common">Bagworm moth</name>
    <name type="synonym">Eumeta japonica</name>
    <dbReference type="NCBI Taxonomy" id="151549"/>
    <lineage>
        <taxon>Eukaryota</taxon>
        <taxon>Metazoa</taxon>
        <taxon>Ecdysozoa</taxon>
        <taxon>Arthropoda</taxon>
        <taxon>Hexapoda</taxon>
        <taxon>Insecta</taxon>
        <taxon>Pterygota</taxon>
        <taxon>Neoptera</taxon>
        <taxon>Endopterygota</taxon>
        <taxon>Lepidoptera</taxon>
        <taxon>Glossata</taxon>
        <taxon>Ditrysia</taxon>
        <taxon>Tineoidea</taxon>
        <taxon>Psychidae</taxon>
        <taxon>Oiketicinae</taxon>
        <taxon>Eumeta</taxon>
    </lineage>
</organism>